<comment type="similarity">
    <text evidence="1">Belongs to the adenylyl cyclase class-3 family.</text>
</comment>
<gene>
    <name evidence="4" type="ORF">DXT76_10775</name>
</gene>
<name>A0A3D8VNB7_9BACI</name>
<organism evidence="4 5">
    <name type="scientific">Halobacillus trueperi</name>
    <dbReference type="NCBI Taxonomy" id="156205"/>
    <lineage>
        <taxon>Bacteria</taxon>
        <taxon>Bacillati</taxon>
        <taxon>Bacillota</taxon>
        <taxon>Bacilli</taxon>
        <taxon>Bacillales</taxon>
        <taxon>Bacillaceae</taxon>
        <taxon>Halobacillus</taxon>
    </lineage>
</organism>
<sequence length="488" mass="55939">MPELKREQIDVIESKLEEIFTSDIDTSTYEGTVVPHKDDLTDTDNYSFECAILFVDIRSSTQLSDESMPSSMAKIYRAFARAIIMSINYCGGSVRQIVGDRVMGVFISDDNESAAKKSFHASRAIVSVVEHLFNPLCKKYVNNKTIGCGVGIDYGKVLLAKVGISSRNEEATELVWAGRRANIASKHTDLAEAGEIFVTKRYFDKLPKEMTEDDEGNPLWEKIVRMKSNSIFEGYSAKNFFLDIMKEQEGEKSVELSLANRSVKSEYDIDGVSQGDLVSNIIQETKKQTEILLTRFEPIVKREAEVAEREKRVSQVEKRLEQEKRDLDEKEDKFEKKVEYEENRAKFDVKVEFFRDNINSYKLEKALSNMKELYTLGGKINKSKFDIQAEMFYTVTVSYFSKHEKHIAYRLIIEQLINKHPWINIPNEEVIVDVVKQLDKKEEYFTAVRTHATQFNPTANTLLTLIKILEKLGISKERITSNIQSLPG</sequence>
<keyword evidence="2" id="KW-0175">Coiled coil</keyword>
<dbReference type="AlphaFoldDB" id="A0A3D8VNB7"/>
<dbReference type="Gene3D" id="3.30.70.1230">
    <property type="entry name" value="Nucleotide cyclase"/>
    <property type="match status" value="1"/>
</dbReference>
<comment type="caution">
    <text evidence="4">The sequence shown here is derived from an EMBL/GenBank/DDBJ whole genome shotgun (WGS) entry which is preliminary data.</text>
</comment>
<dbReference type="GO" id="GO:0035556">
    <property type="term" value="P:intracellular signal transduction"/>
    <property type="evidence" value="ECO:0007669"/>
    <property type="project" value="InterPro"/>
</dbReference>
<dbReference type="GO" id="GO:0009190">
    <property type="term" value="P:cyclic nucleotide biosynthetic process"/>
    <property type="evidence" value="ECO:0007669"/>
    <property type="project" value="InterPro"/>
</dbReference>
<evidence type="ECO:0000256" key="2">
    <source>
        <dbReference type="SAM" id="Coils"/>
    </source>
</evidence>
<dbReference type="InterPro" id="IPR001054">
    <property type="entry name" value="A/G_cyclase"/>
</dbReference>
<dbReference type="PANTHER" id="PTHR43081:SF1">
    <property type="entry name" value="ADENYLATE CYCLASE, TERMINAL-DIFFERENTIATION SPECIFIC"/>
    <property type="match status" value="1"/>
</dbReference>
<evidence type="ECO:0000259" key="3">
    <source>
        <dbReference type="PROSITE" id="PS50125"/>
    </source>
</evidence>
<dbReference type="InterPro" id="IPR050697">
    <property type="entry name" value="Adenylyl/Guanylyl_Cyclase_3/4"/>
</dbReference>
<dbReference type="SUPFAM" id="SSF55073">
    <property type="entry name" value="Nucleotide cyclase"/>
    <property type="match status" value="1"/>
</dbReference>
<protein>
    <submittedName>
        <fullName evidence="4">Adenylate/guanylate cyclase domain-containing protein</fullName>
    </submittedName>
</protein>
<dbReference type="PANTHER" id="PTHR43081">
    <property type="entry name" value="ADENYLATE CYCLASE, TERMINAL-DIFFERENTIATION SPECIFIC-RELATED"/>
    <property type="match status" value="1"/>
</dbReference>
<dbReference type="EMBL" id="QTLC01000039">
    <property type="protein sequence ID" value="RDY70860.1"/>
    <property type="molecule type" value="Genomic_DNA"/>
</dbReference>
<dbReference type="GO" id="GO:0004016">
    <property type="term" value="F:adenylate cyclase activity"/>
    <property type="evidence" value="ECO:0007669"/>
    <property type="project" value="UniProtKB-ARBA"/>
</dbReference>
<reference evidence="4 5" key="1">
    <citation type="submission" date="2018-08" db="EMBL/GenBank/DDBJ databases">
        <title>Genome sequence of strict halophilic Halobacillus trueperi SS1 isolated from Lunsu, a salty water body of North West Himalayas.</title>
        <authorList>
            <person name="Gupta S."/>
            <person name="Sharma P."/>
            <person name="Dev K."/>
            <person name="Baumler D."/>
            <person name="Sourirajan A."/>
        </authorList>
    </citation>
    <scope>NUCLEOTIDE SEQUENCE [LARGE SCALE GENOMIC DNA]</scope>
    <source>
        <strain evidence="4 5">SS1</strain>
    </source>
</reference>
<evidence type="ECO:0000313" key="4">
    <source>
        <dbReference type="EMBL" id="RDY70860.1"/>
    </source>
</evidence>
<dbReference type="InterPro" id="IPR029787">
    <property type="entry name" value="Nucleotide_cyclase"/>
</dbReference>
<dbReference type="Pfam" id="PF00211">
    <property type="entry name" value="Guanylate_cyc"/>
    <property type="match status" value="1"/>
</dbReference>
<proteinExistence type="inferred from homology"/>
<feature type="coiled-coil region" evidence="2">
    <location>
        <begin position="306"/>
        <end position="344"/>
    </location>
</feature>
<dbReference type="CDD" id="cd07302">
    <property type="entry name" value="CHD"/>
    <property type="match status" value="1"/>
</dbReference>
<feature type="domain" description="Guanylate cyclase" evidence="3">
    <location>
        <begin position="51"/>
        <end position="188"/>
    </location>
</feature>
<accession>A0A3D8VNB7</accession>
<evidence type="ECO:0000256" key="1">
    <source>
        <dbReference type="ARBA" id="ARBA00005381"/>
    </source>
</evidence>
<dbReference type="Proteomes" id="UP000257032">
    <property type="component" value="Unassembled WGS sequence"/>
</dbReference>
<dbReference type="RefSeq" id="WP_115894181.1">
    <property type="nucleotide sequence ID" value="NZ_QTLC01000039.1"/>
</dbReference>
<evidence type="ECO:0000313" key="5">
    <source>
        <dbReference type="Proteomes" id="UP000257032"/>
    </source>
</evidence>
<dbReference type="PROSITE" id="PS50125">
    <property type="entry name" value="GUANYLATE_CYCLASE_2"/>
    <property type="match status" value="1"/>
</dbReference>